<protein>
    <submittedName>
        <fullName evidence="1">Uncharacterized protein</fullName>
    </submittedName>
</protein>
<name>A0ABU4U554_9PSEU</name>
<accession>A0ABU4U554</accession>
<comment type="caution">
    <text evidence="1">The sequence shown here is derived from an EMBL/GenBank/DDBJ whole genome shotgun (WGS) entry which is preliminary data.</text>
</comment>
<dbReference type="Proteomes" id="UP001271792">
    <property type="component" value="Unassembled WGS sequence"/>
</dbReference>
<keyword evidence="2" id="KW-1185">Reference proteome</keyword>
<gene>
    <name evidence="1" type="ORF">SK571_40550</name>
</gene>
<dbReference type="EMBL" id="JAXAVV010000031">
    <property type="protein sequence ID" value="MDX8055705.1"/>
    <property type="molecule type" value="Genomic_DNA"/>
</dbReference>
<evidence type="ECO:0000313" key="1">
    <source>
        <dbReference type="EMBL" id="MDX8055705.1"/>
    </source>
</evidence>
<sequence>MKIDINNTVALGTEPGDRGGCALNIPASGGWTRRELGNMPLAAAAGLQRVRLPSRLYLVTGEIDRGAILSDEQFTRSHVITLMITSLIGVGFGAGS</sequence>
<evidence type="ECO:0000313" key="2">
    <source>
        <dbReference type="Proteomes" id="UP001271792"/>
    </source>
</evidence>
<reference evidence="1 2" key="1">
    <citation type="submission" date="2023-11" db="EMBL/GenBank/DDBJ databases">
        <title>Lentzea sokolovensis, sp. nov., Lentzea kristufkii, sp. nov., and Lentzea miocenensis, sp. nov., rare actinobacteria from Sokolov Coal Basin, Miocene lacustrine sediment, Czech Republic.</title>
        <authorList>
            <person name="Lara A."/>
            <person name="Kotroba L."/>
            <person name="Nouioui I."/>
            <person name="Neumann-Schaal M."/>
            <person name="Mast Y."/>
            <person name="Chronakova A."/>
        </authorList>
    </citation>
    <scope>NUCLEOTIDE SEQUENCE [LARGE SCALE GENOMIC DNA]</scope>
    <source>
        <strain evidence="1 2">BCCO 10_0798</strain>
    </source>
</reference>
<proteinExistence type="predicted"/>
<organism evidence="1 2">
    <name type="scientific">Lentzea kristufekii</name>
    <dbReference type="NCBI Taxonomy" id="3095430"/>
    <lineage>
        <taxon>Bacteria</taxon>
        <taxon>Bacillati</taxon>
        <taxon>Actinomycetota</taxon>
        <taxon>Actinomycetes</taxon>
        <taxon>Pseudonocardiales</taxon>
        <taxon>Pseudonocardiaceae</taxon>
        <taxon>Lentzea</taxon>
    </lineage>
</organism>
<dbReference type="RefSeq" id="WP_319989429.1">
    <property type="nucleotide sequence ID" value="NZ_JAXAVV010000031.1"/>
</dbReference>